<comment type="similarity">
    <text evidence="1">Belongs to the plant LTP family. B11E subfamily.</text>
</comment>
<keyword evidence="3" id="KW-0446">Lipid-binding</keyword>
<feature type="signal peptide" evidence="4">
    <location>
        <begin position="1"/>
        <end position="31"/>
    </location>
</feature>
<dbReference type="Pfam" id="PF00234">
    <property type="entry name" value="Tryp_alpha_amyl"/>
    <property type="match status" value="1"/>
</dbReference>
<dbReference type="RefSeq" id="XP_020105394.1">
    <property type="nucleotide sequence ID" value="XM_020249805.1"/>
</dbReference>
<evidence type="ECO:0000313" key="7">
    <source>
        <dbReference type="RefSeq" id="XP_020105394.1"/>
    </source>
</evidence>
<dbReference type="InterPro" id="IPR016140">
    <property type="entry name" value="Bifunc_inhib/LTP/seed_store"/>
</dbReference>
<organism evidence="6 7">
    <name type="scientific">Ananas comosus</name>
    <name type="common">Pineapple</name>
    <name type="synonym">Ananas ananas</name>
    <dbReference type="NCBI Taxonomy" id="4615"/>
    <lineage>
        <taxon>Eukaryota</taxon>
        <taxon>Viridiplantae</taxon>
        <taxon>Streptophyta</taxon>
        <taxon>Embryophyta</taxon>
        <taxon>Tracheophyta</taxon>
        <taxon>Spermatophyta</taxon>
        <taxon>Magnoliopsida</taxon>
        <taxon>Liliopsida</taxon>
        <taxon>Poales</taxon>
        <taxon>Bromeliaceae</taxon>
        <taxon>Bromelioideae</taxon>
        <taxon>Ananas</taxon>
    </lineage>
</organism>
<dbReference type="Gene3D" id="1.10.110.10">
    <property type="entry name" value="Plant lipid-transfer and hydrophobic proteins"/>
    <property type="match status" value="1"/>
</dbReference>
<evidence type="ECO:0000256" key="2">
    <source>
        <dbReference type="ARBA" id="ARBA00022448"/>
    </source>
</evidence>
<gene>
    <name evidence="7" type="primary">LOC109721968</name>
</gene>
<evidence type="ECO:0000256" key="3">
    <source>
        <dbReference type="ARBA" id="ARBA00023121"/>
    </source>
</evidence>
<dbReference type="Proteomes" id="UP000515123">
    <property type="component" value="Linkage group 16"/>
</dbReference>
<dbReference type="CDD" id="cd01959">
    <property type="entry name" value="nsLTP2"/>
    <property type="match status" value="1"/>
</dbReference>
<dbReference type="GeneID" id="109721968"/>
<dbReference type="GO" id="GO:0006869">
    <property type="term" value="P:lipid transport"/>
    <property type="evidence" value="ECO:0007669"/>
    <property type="project" value="InterPro"/>
</dbReference>
<keyword evidence="2" id="KW-0813">Transport</keyword>
<reference evidence="6" key="1">
    <citation type="journal article" date="2015" name="Nat. Genet.">
        <title>The pineapple genome and the evolution of CAM photosynthesis.</title>
        <authorList>
            <person name="Ming R."/>
            <person name="VanBuren R."/>
            <person name="Wai C.M."/>
            <person name="Tang H."/>
            <person name="Schatz M.C."/>
            <person name="Bowers J.E."/>
            <person name="Lyons E."/>
            <person name="Wang M.L."/>
            <person name="Chen J."/>
            <person name="Biggers E."/>
            <person name="Zhang J."/>
            <person name="Huang L."/>
            <person name="Zhang L."/>
            <person name="Miao W."/>
            <person name="Zhang J."/>
            <person name="Ye Z."/>
            <person name="Miao C."/>
            <person name="Lin Z."/>
            <person name="Wang H."/>
            <person name="Zhou H."/>
            <person name="Yim W.C."/>
            <person name="Priest H.D."/>
            <person name="Zheng C."/>
            <person name="Woodhouse M."/>
            <person name="Edger P.P."/>
            <person name="Guyot R."/>
            <person name="Guo H.B."/>
            <person name="Guo H."/>
            <person name="Zheng G."/>
            <person name="Singh R."/>
            <person name="Sharma A."/>
            <person name="Min X."/>
            <person name="Zheng Y."/>
            <person name="Lee H."/>
            <person name="Gurtowski J."/>
            <person name="Sedlazeck F.J."/>
            <person name="Harkess A."/>
            <person name="McKain M.R."/>
            <person name="Liao Z."/>
            <person name="Fang J."/>
            <person name="Liu J."/>
            <person name="Zhang X."/>
            <person name="Zhang Q."/>
            <person name="Hu W."/>
            <person name="Qin Y."/>
            <person name="Wang K."/>
            <person name="Chen L.Y."/>
            <person name="Shirley N."/>
            <person name="Lin Y.R."/>
            <person name="Liu L.Y."/>
            <person name="Hernandez A.G."/>
            <person name="Wright C.L."/>
            <person name="Bulone V."/>
            <person name="Tuskan G.A."/>
            <person name="Heath K."/>
            <person name="Zee F."/>
            <person name="Moore P.H."/>
            <person name="Sunkar R."/>
            <person name="Leebens-Mack J.H."/>
            <person name="Mockler T."/>
            <person name="Bennetzen J.L."/>
            <person name="Freeling M."/>
            <person name="Sankoff D."/>
            <person name="Paterson A.H."/>
            <person name="Zhu X."/>
            <person name="Yang X."/>
            <person name="Smith J.A."/>
            <person name="Cushman J.C."/>
            <person name="Paull R.E."/>
            <person name="Yu Q."/>
        </authorList>
    </citation>
    <scope>NUCLEOTIDE SEQUENCE [LARGE SCALE GENOMIC DNA]</scope>
    <source>
        <strain evidence="6">cv. F153</strain>
    </source>
</reference>
<dbReference type="InterPro" id="IPR036312">
    <property type="entry name" value="Bifun_inhib/LTP/seed_sf"/>
</dbReference>
<reference evidence="7" key="2">
    <citation type="submission" date="2025-08" db="UniProtKB">
        <authorList>
            <consortium name="RefSeq"/>
        </authorList>
    </citation>
    <scope>IDENTIFICATION</scope>
    <source>
        <tissue evidence="7">Leaf</tissue>
    </source>
</reference>
<protein>
    <submittedName>
        <fullName evidence="7">Non-specific lipid-transfer protein 2-like</fullName>
    </submittedName>
</protein>
<dbReference type="AlphaFoldDB" id="A0A6P5GB67"/>
<sequence>MMVKSSSFFFLLILSSLLLLLLLQAPATVDAVTCDPTQLIPCASAIIGSAPPSATCCARLKAQQPCFCQYEKNRSLRGYINSPNSRTVAKICAVTFPSC</sequence>
<dbReference type="OrthoDB" id="665742at2759"/>
<dbReference type="PANTHER" id="PTHR33214">
    <property type="entry name" value="BIFUNCTIONAL INHIBITOR/LIPID-TRANSFER PROTEIN/SEED STORAGE 2S ALBUMIN SUPERFAMILY PROTEIN"/>
    <property type="match status" value="1"/>
</dbReference>
<proteinExistence type="inferred from homology"/>
<evidence type="ECO:0000259" key="5">
    <source>
        <dbReference type="Pfam" id="PF00234"/>
    </source>
</evidence>
<feature type="domain" description="Bifunctional inhibitor/plant lipid transfer protein/seed storage helical" evidence="5">
    <location>
        <begin position="36"/>
        <end position="99"/>
    </location>
</feature>
<accession>A0A6P5GB67</accession>
<evidence type="ECO:0000256" key="4">
    <source>
        <dbReference type="SAM" id="SignalP"/>
    </source>
</evidence>
<dbReference type="SUPFAM" id="SSF47699">
    <property type="entry name" value="Bifunctional inhibitor/lipid-transfer protein/seed storage 2S albumin"/>
    <property type="match status" value="1"/>
</dbReference>
<evidence type="ECO:0000256" key="1">
    <source>
        <dbReference type="ARBA" id="ARBA00009707"/>
    </source>
</evidence>
<dbReference type="PANTHER" id="PTHR33214:SF69">
    <property type="entry name" value="BIFUNCTIONAL INHIBITOR_LIPID-TRANSFER PROTEIN_SEED STORAGE 2S ALBUMIN SUPERFAMILY PROTEIN"/>
    <property type="match status" value="1"/>
</dbReference>
<name>A0A6P5GB67_ANACO</name>
<evidence type="ECO:0000313" key="6">
    <source>
        <dbReference type="Proteomes" id="UP000515123"/>
    </source>
</evidence>
<feature type="chain" id="PRO_5028484171" evidence="4">
    <location>
        <begin position="32"/>
        <end position="99"/>
    </location>
</feature>
<dbReference type="GO" id="GO:0008289">
    <property type="term" value="F:lipid binding"/>
    <property type="evidence" value="ECO:0007669"/>
    <property type="project" value="UniProtKB-KW"/>
</dbReference>
<keyword evidence="4" id="KW-0732">Signal</keyword>
<keyword evidence="6" id="KW-1185">Reference proteome</keyword>
<dbReference type="InterPro" id="IPR033872">
    <property type="entry name" value="nsLTP2"/>
</dbReference>